<proteinExistence type="predicted"/>
<dbReference type="GO" id="GO:0016020">
    <property type="term" value="C:membrane"/>
    <property type="evidence" value="ECO:0007669"/>
    <property type="project" value="UniProtKB-SubCell"/>
</dbReference>
<accession>A0AAD6P6M5</accession>
<dbReference type="PANTHER" id="PTHR45651:SF11">
    <property type="entry name" value="CYCLIC NUCLEOTIDE-GATED ION CHANNEL 20, CHLOROPLASTIC-RELATED"/>
    <property type="match status" value="1"/>
</dbReference>
<comment type="caution">
    <text evidence="2">The sequence shown here is derived from an EMBL/GenBank/DDBJ whole genome shotgun (WGS) entry which is preliminary data.</text>
</comment>
<name>A0AAD6P6M5_9ROSI</name>
<gene>
    <name evidence="2" type="ORF">OIU84_001963</name>
</gene>
<dbReference type="EMBL" id="JAPFFJ010000010">
    <property type="protein sequence ID" value="KAJ6418694.1"/>
    <property type="molecule type" value="Genomic_DNA"/>
</dbReference>
<evidence type="ECO:0000313" key="2">
    <source>
        <dbReference type="EMBL" id="KAJ6418694.1"/>
    </source>
</evidence>
<dbReference type="GO" id="GO:0034220">
    <property type="term" value="P:monoatomic ion transmembrane transport"/>
    <property type="evidence" value="ECO:0007669"/>
    <property type="project" value="UniProtKB-KW"/>
</dbReference>
<dbReference type="PANTHER" id="PTHR45651">
    <property type="entry name" value="CYCLIC NUCLEOTIDE-GATED ION CHANNEL 15-RELATED-RELATED"/>
    <property type="match status" value="1"/>
</dbReference>
<dbReference type="Proteomes" id="UP001162972">
    <property type="component" value="Chromosome 12"/>
</dbReference>
<protein>
    <submittedName>
        <fullName evidence="2">Uncharacterized protein</fullName>
    </submittedName>
</protein>
<reference evidence="2 3" key="1">
    <citation type="journal article" date="2023" name="Int. J. Mol. Sci.">
        <title>De Novo Assembly and Annotation of 11 Diverse Shrub Willow (Salix) Genomes Reveals Novel Gene Organization in Sex-Linked Regions.</title>
        <authorList>
            <person name="Hyden B."/>
            <person name="Feng K."/>
            <person name="Yates T.B."/>
            <person name="Jawdy S."/>
            <person name="Cereghino C."/>
            <person name="Smart L.B."/>
            <person name="Muchero W."/>
        </authorList>
    </citation>
    <scope>NUCLEOTIDE SEQUENCE [LARGE SCALE GENOMIC DNA]</scope>
    <source>
        <tissue evidence="2">Shoot tip</tissue>
    </source>
</reference>
<dbReference type="AlphaFoldDB" id="A0AAD6P6M5"/>
<keyword evidence="1" id="KW-0813">Transport</keyword>
<keyword evidence="1" id="KW-0406">Ion transport</keyword>
<evidence type="ECO:0000313" key="3">
    <source>
        <dbReference type="Proteomes" id="UP001162972"/>
    </source>
</evidence>
<sequence>MGQDASGAITAKTLLRAAVLFQNIPKMCRLFIGRSPSGFIFETAWANFIINLFTYMLSGHIVGSSWYLSGLRRVNQCLLEACHYTGFQEQCLKFLECGHGNANEEYGSEPNWLNWTHNSNASKCFQMGGPPTGFDYGIYAKTVNLTSKNFINRYIYSLFWGFQVCEKFDLPSFF</sequence>
<keyword evidence="1" id="KW-0407">Ion channel</keyword>
<evidence type="ECO:0000256" key="1">
    <source>
        <dbReference type="ARBA" id="ARBA00023303"/>
    </source>
</evidence>
<organism evidence="2 3">
    <name type="scientific">Salix udensis</name>
    <dbReference type="NCBI Taxonomy" id="889485"/>
    <lineage>
        <taxon>Eukaryota</taxon>
        <taxon>Viridiplantae</taxon>
        <taxon>Streptophyta</taxon>
        <taxon>Embryophyta</taxon>
        <taxon>Tracheophyta</taxon>
        <taxon>Spermatophyta</taxon>
        <taxon>Magnoliopsida</taxon>
        <taxon>eudicotyledons</taxon>
        <taxon>Gunneridae</taxon>
        <taxon>Pentapetalae</taxon>
        <taxon>rosids</taxon>
        <taxon>fabids</taxon>
        <taxon>Malpighiales</taxon>
        <taxon>Salicaceae</taxon>
        <taxon>Saliceae</taxon>
        <taxon>Salix</taxon>
    </lineage>
</organism>
<keyword evidence="3" id="KW-1185">Reference proteome</keyword>